<keyword evidence="4" id="KW-1185">Reference proteome</keyword>
<dbReference type="PANTHER" id="PTHR36927">
    <property type="entry name" value="BLR4337 PROTEIN"/>
    <property type="match status" value="1"/>
</dbReference>
<proteinExistence type="predicted"/>
<feature type="transmembrane region" description="Helical" evidence="1">
    <location>
        <begin position="154"/>
        <end position="174"/>
    </location>
</feature>
<feature type="transmembrane region" description="Helical" evidence="1">
    <location>
        <begin position="194"/>
        <end position="215"/>
    </location>
</feature>
<evidence type="ECO:0000256" key="1">
    <source>
        <dbReference type="SAM" id="Phobius"/>
    </source>
</evidence>
<keyword evidence="1" id="KW-0472">Membrane</keyword>
<evidence type="ECO:0000313" key="3">
    <source>
        <dbReference type="EMBL" id="QVL32407.1"/>
    </source>
</evidence>
<dbReference type="Proteomes" id="UP000676194">
    <property type="component" value="Chromosome"/>
</dbReference>
<feature type="transmembrane region" description="Helical" evidence="1">
    <location>
        <begin position="93"/>
        <end position="113"/>
    </location>
</feature>
<feature type="transmembrane region" description="Helical" evidence="1">
    <location>
        <begin position="61"/>
        <end position="81"/>
    </location>
</feature>
<dbReference type="PANTHER" id="PTHR36927:SF1">
    <property type="entry name" value="MDO-LIKE PROTEIN"/>
    <property type="match status" value="1"/>
</dbReference>
<name>A0A8E6EVC1_9BACT</name>
<dbReference type="EMBL" id="CP074694">
    <property type="protein sequence ID" value="QVL32407.1"/>
    <property type="molecule type" value="Genomic_DNA"/>
</dbReference>
<organism evidence="3 4">
    <name type="scientific">Telmatocola sphagniphila</name>
    <dbReference type="NCBI Taxonomy" id="1123043"/>
    <lineage>
        <taxon>Bacteria</taxon>
        <taxon>Pseudomonadati</taxon>
        <taxon>Planctomycetota</taxon>
        <taxon>Planctomycetia</taxon>
        <taxon>Gemmatales</taxon>
        <taxon>Gemmataceae</taxon>
    </lineage>
</organism>
<feature type="transmembrane region" description="Helical" evidence="1">
    <location>
        <begin position="260"/>
        <end position="283"/>
    </location>
</feature>
<dbReference type="GO" id="GO:0016747">
    <property type="term" value="F:acyltransferase activity, transferring groups other than amino-acyl groups"/>
    <property type="evidence" value="ECO:0007669"/>
    <property type="project" value="InterPro"/>
</dbReference>
<dbReference type="InterPro" id="IPR050623">
    <property type="entry name" value="Glucan_succinyl_AcylTrfase"/>
</dbReference>
<evidence type="ECO:0000259" key="2">
    <source>
        <dbReference type="Pfam" id="PF01757"/>
    </source>
</evidence>
<feature type="transmembrane region" description="Helical" evidence="1">
    <location>
        <begin position="12"/>
        <end position="31"/>
    </location>
</feature>
<protein>
    <submittedName>
        <fullName evidence="3">Acyltransferase family protein</fullName>
    </submittedName>
</protein>
<dbReference type="InterPro" id="IPR002656">
    <property type="entry name" value="Acyl_transf_3_dom"/>
</dbReference>
<sequence>MSQSERYHDLDALRAFAMFLGLWVHGLLSFTDMRIPFWPVRDAKTSFLADLFIFYIHDFRMQTFFLLAGFFAALLHSRYGLRGMLKHRSVRVLLPLILGILLINPLLQYLWLIGDLDALRFVMPGQEIPEIPSDSFVYDHFSTGRFARYLFPHYLWFLYFLCFFYALMIPILLVGKSSPGRWIVDRLTNLQRYILQRTWLIPGLFLILLPCLWQMDKWAVDTPNGWLPSLHLLGYYFLFFSFGWILFAQRELLPVASKHWRIYLLVAHFLVFPLYLACVLTGLDQMKLAQTDTSEFLGTKLLAQITGGIFTWLMIFGLMGLFHYLFSKPNRYVRYLADSSYWCYVGSLVPLIVLQMLMARVDWPLAVKVFVVHAGALAFLLFTYEYFVRYTAIGALLNGPKKRISSSPEPQRELR</sequence>
<reference evidence="3" key="1">
    <citation type="submission" date="2021-05" db="EMBL/GenBank/DDBJ databases">
        <title>Complete genome sequence of the cellulolytic planctomycete Telmatocola sphagniphila SP2T and characterization of the first cellulase from planctomycetes.</title>
        <authorList>
            <person name="Rakitin A.L."/>
            <person name="Beletsky A.V."/>
            <person name="Naumoff D.G."/>
            <person name="Kulichevskaya I.S."/>
            <person name="Mardanov A.V."/>
            <person name="Ravin N.V."/>
            <person name="Dedysh S.N."/>
        </authorList>
    </citation>
    <scope>NUCLEOTIDE SEQUENCE</scope>
    <source>
        <strain evidence="3">SP2T</strain>
    </source>
</reference>
<feature type="transmembrane region" description="Helical" evidence="1">
    <location>
        <begin position="365"/>
        <end position="387"/>
    </location>
</feature>
<dbReference type="Pfam" id="PF01757">
    <property type="entry name" value="Acyl_transf_3"/>
    <property type="match status" value="1"/>
</dbReference>
<feature type="domain" description="Acyltransferase 3" evidence="2">
    <location>
        <begin position="8"/>
        <end position="377"/>
    </location>
</feature>
<keyword evidence="3" id="KW-0808">Transferase</keyword>
<feature type="transmembrane region" description="Helical" evidence="1">
    <location>
        <begin position="339"/>
        <end position="359"/>
    </location>
</feature>
<keyword evidence="1" id="KW-1133">Transmembrane helix</keyword>
<gene>
    <name evidence="3" type="ORF">KIH39_00355</name>
</gene>
<dbReference type="AlphaFoldDB" id="A0A8E6EVC1"/>
<keyword evidence="3" id="KW-0012">Acyltransferase</keyword>
<keyword evidence="1" id="KW-0812">Transmembrane</keyword>
<feature type="transmembrane region" description="Helical" evidence="1">
    <location>
        <begin position="303"/>
        <end position="327"/>
    </location>
</feature>
<accession>A0A8E6EVC1</accession>
<feature type="transmembrane region" description="Helical" evidence="1">
    <location>
        <begin position="227"/>
        <end position="248"/>
    </location>
</feature>
<evidence type="ECO:0000313" key="4">
    <source>
        <dbReference type="Proteomes" id="UP000676194"/>
    </source>
</evidence>
<dbReference type="RefSeq" id="WP_213497299.1">
    <property type="nucleotide sequence ID" value="NZ_CP074694.1"/>
</dbReference>
<dbReference type="KEGG" id="tsph:KIH39_00355"/>